<name>A0ABP5VSR3_9ACTN</name>
<protein>
    <recommendedName>
        <fullName evidence="3">DUF222 domain-containing protein</fullName>
    </recommendedName>
</protein>
<evidence type="ECO:0000313" key="2">
    <source>
        <dbReference type="Proteomes" id="UP001499986"/>
    </source>
</evidence>
<evidence type="ECO:0008006" key="3">
    <source>
        <dbReference type="Google" id="ProtNLM"/>
    </source>
</evidence>
<accession>A0ABP5VSR3</accession>
<dbReference type="Pfam" id="PF20329">
    <property type="entry name" value="DUF6624"/>
    <property type="match status" value="1"/>
</dbReference>
<organism evidence="1 2">
    <name type="scientific">Streptomyces coeruleofuscus</name>
    <dbReference type="NCBI Taxonomy" id="66879"/>
    <lineage>
        <taxon>Bacteria</taxon>
        <taxon>Bacillati</taxon>
        <taxon>Actinomycetota</taxon>
        <taxon>Actinomycetes</taxon>
        <taxon>Kitasatosporales</taxon>
        <taxon>Streptomycetaceae</taxon>
        <taxon>Streptomyces</taxon>
    </lineage>
</organism>
<comment type="caution">
    <text evidence="1">The sequence shown here is derived from an EMBL/GenBank/DDBJ whole genome shotgun (WGS) entry which is preliminary data.</text>
</comment>
<sequence>MTLAVLAEELTAMAAADHEMAVTGAAHSDDPAEQLAWRRLTARHGDRLNEIMDEVGWPTADLVGEDAARAAWLIAQHADRQLDVQRRALRLLEEAVGAGAAESRDLAFLRDRTLVNEGREQVYGTQIAGVRGDGSPIPWPCAEPERVDELRAGVGIEPFAEYVARYS</sequence>
<keyword evidence="2" id="KW-1185">Reference proteome</keyword>
<dbReference type="RefSeq" id="WP_086848205.1">
    <property type="nucleotide sequence ID" value="NZ_BAAASE010000006.1"/>
</dbReference>
<dbReference type="EMBL" id="BAAASE010000006">
    <property type="protein sequence ID" value="GAA2408801.1"/>
    <property type="molecule type" value="Genomic_DNA"/>
</dbReference>
<gene>
    <name evidence="1" type="ORF">GCM10010255_50860</name>
</gene>
<proteinExistence type="predicted"/>
<evidence type="ECO:0000313" key="1">
    <source>
        <dbReference type="EMBL" id="GAA2408801.1"/>
    </source>
</evidence>
<dbReference type="InterPro" id="IPR046732">
    <property type="entry name" value="DUF6624"/>
</dbReference>
<reference evidence="2" key="1">
    <citation type="journal article" date="2019" name="Int. J. Syst. Evol. Microbiol.">
        <title>The Global Catalogue of Microorganisms (GCM) 10K type strain sequencing project: providing services to taxonomists for standard genome sequencing and annotation.</title>
        <authorList>
            <consortium name="The Broad Institute Genomics Platform"/>
            <consortium name="The Broad Institute Genome Sequencing Center for Infectious Disease"/>
            <person name="Wu L."/>
            <person name="Ma J."/>
        </authorList>
    </citation>
    <scope>NUCLEOTIDE SEQUENCE [LARGE SCALE GENOMIC DNA]</scope>
    <source>
        <strain evidence="2">JCM 4358</strain>
    </source>
</reference>
<dbReference type="Proteomes" id="UP001499986">
    <property type="component" value="Unassembled WGS sequence"/>
</dbReference>